<reference evidence="2" key="1">
    <citation type="journal article" date="2014" name="Int. J. Syst. Evol. Microbiol.">
        <title>Complete genome sequence of Corynebacterium casei LMG S-19264T (=DSM 44701T), isolated from a smear-ripened cheese.</title>
        <authorList>
            <consortium name="US DOE Joint Genome Institute (JGI-PGF)"/>
            <person name="Walter F."/>
            <person name="Albersmeier A."/>
            <person name="Kalinowski J."/>
            <person name="Ruckert C."/>
        </authorList>
    </citation>
    <scope>NUCLEOTIDE SEQUENCE</scope>
    <source>
        <strain evidence="2">CGMCC 1.15794</strain>
    </source>
</reference>
<organism evidence="2 3">
    <name type="scientific">Microbacterium album</name>
    <dbReference type="NCBI Taxonomy" id="2053191"/>
    <lineage>
        <taxon>Bacteria</taxon>
        <taxon>Bacillati</taxon>
        <taxon>Actinomycetota</taxon>
        <taxon>Actinomycetes</taxon>
        <taxon>Micrococcales</taxon>
        <taxon>Microbacteriaceae</taxon>
        <taxon>Microbacterium</taxon>
    </lineage>
</organism>
<keyword evidence="3" id="KW-1185">Reference proteome</keyword>
<dbReference type="RefSeq" id="WP_188754265.1">
    <property type="nucleotide sequence ID" value="NZ_BMJY01000001.1"/>
</dbReference>
<evidence type="ECO:0000256" key="1">
    <source>
        <dbReference type="SAM" id="SignalP"/>
    </source>
</evidence>
<accession>A0A917IC27</accession>
<feature type="chain" id="PRO_5039476664" description="Lipoprotein" evidence="1">
    <location>
        <begin position="23"/>
        <end position="564"/>
    </location>
</feature>
<dbReference type="EMBL" id="BMJY01000001">
    <property type="protein sequence ID" value="GGH33661.1"/>
    <property type="molecule type" value="Genomic_DNA"/>
</dbReference>
<keyword evidence="1" id="KW-0732">Signal</keyword>
<comment type="caution">
    <text evidence="2">The sequence shown here is derived from an EMBL/GenBank/DDBJ whole genome shotgun (WGS) entry which is preliminary data.</text>
</comment>
<dbReference type="Proteomes" id="UP000657592">
    <property type="component" value="Unassembled WGS sequence"/>
</dbReference>
<name>A0A917IC27_9MICO</name>
<evidence type="ECO:0000313" key="3">
    <source>
        <dbReference type="Proteomes" id="UP000657592"/>
    </source>
</evidence>
<dbReference type="PROSITE" id="PS51257">
    <property type="entry name" value="PROKAR_LIPOPROTEIN"/>
    <property type="match status" value="1"/>
</dbReference>
<evidence type="ECO:0008006" key="4">
    <source>
        <dbReference type="Google" id="ProtNLM"/>
    </source>
</evidence>
<sequence>MRAVISALALGAALLASLTACTASPQVATATVGPDGFEAVLEGVSVTGGPGVAPEGTLVTLEKSDAALESGVDIPLNALAQGVKVRLGDGLQPEEPITLTFDIDETAISEEEWSTDSTLVMLSRSEGGAVDLVETVREGNTVTATAEHLSWFWPAQVDIGHLLEEVAAFVAHALDADLPPPPCFERTATAPSGLEYLMLAAGPIWPCISADGQEITVDLYAATSSPYRAKSSPAVVGETLPGTDGDGVLHALASEYVPTAEGGVVFGGGTAARFTFDVHEPPELFEAQQDLGMLIGSVLLTLLDIIVDDSVTLDGAGKYDCLAGTVETGADMSSADGQNAERVFTTVLDCFATLPGLDHGAKLVLGLLGAVPALFTELVVGMATELDSEQAVKLAVSSRLPSWPISFDGIGPIIVDETTWEEAASWGPFTGEVFEAPGLGVCAAGGWYDTGTIYDGVTLVAENAGERPDTVDVVSVGTSAHTGIAAEVRATTAEGIGLGATEESVQAAYPDAQTRPAFDEPEVATEYILDDGDDRAIVIYVRDGVVTRVSVGNLPAVEWTDGCG</sequence>
<protein>
    <recommendedName>
        <fullName evidence="4">Lipoprotein</fullName>
    </recommendedName>
</protein>
<feature type="signal peptide" evidence="1">
    <location>
        <begin position="1"/>
        <end position="22"/>
    </location>
</feature>
<gene>
    <name evidence="2" type="ORF">GCM10010921_00770</name>
</gene>
<proteinExistence type="predicted"/>
<dbReference type="AlphaFoldDB" id="A0A917IC27"/>
<evidence type="ECO:0000313" key="2">
    <source>
        <dbReference type="EMBL" id="GGH33661.1"/>
    </source>
</evidence>
<reference evidence="2" key="2">
    <citation type="submission" date="2020-09" db="EMBL/GenBank/DDBJ databases">
        <authorList>
            <person name="Sun Q."/>
            <person name="Zhou Y."/>
        </authorList>
    </citation>
    <scope>NUCLEOTIDE SEQUENCE</scope>
    <source>
        <strain evidence="2">CGMCC 1.15794</strain>
    </source>
</reference>